<dbReference type="PROSITE" id="PS50109">
    <property type="entry name" value="HIS_KIN"/>
    <property type="match status" value="1"/>
</dbReference>
<dbReference type="PRINTS" id="PR00344">
    <property type="entry name" value="BCTRLSENSOR"/>
</dbReference>
<dbReference type="GO" id="GO:0005524">
    <property type="term" value="F:ATP binding"/>
    <property type="evidence" value="ECO:0007669"/>
    <property type="project" value="UniProtKB-KW"/>
</dbReference>
<dbReference type="SMART" id="SM00091">
    <property type="entry name" value="PAS"/>
    <property type="match status" value="3"/>
</dbReference>
<evidence type="ECO:0000313" key="17">
    <source>
        <dbReference type="EMBL" id="EIG55271.1"/>
    </source>
</evidence>
<dbReference type="InterPro" id="IPR003594">
    <property type="entry name" value="HATPase_dom"/>
</dbReference>
<dbReference type="AlphaFoldDB" id="I2Q665"/>
<dbReference type="InterPro" id="IPR036890">
    <property type="entry name" value="HATPase_C_sf"/>
</dbReference>
<comment type="subunit">
    <text evidence="9">At low DSF concentrations, interacts with RpfF.</text>
</comment>
<dbReference type="CDD" id="cd16922">
    <property type="entry name" value="HATPase_EvgS-ArcB-TorS-like"/>
    <property type="match status" value="1"/>
</dbReference>
<organism evidence="17">
    <name type="scientific">Desulfovibrio sp. U5L</name>
    <dbReference type="NCBI Taxonomy" id="596152"/>
    <lineage>
        <taxon>Bacteria</taxon>
        <taxon>Pseudomonadati</taxon>
        <taxon>Thermodesulfobacteriota</taxon>
        <taxon>Desulfovibrionia</taxon>
        <taxon>Desulfovibrionales</taxon>
        <taxon>Desulfovibrionaceae</taxon>
        <taxon>Desulfovibrio</taxon>
    </lineage>
</organism>
<dbReference type="InterPro" id="IPR000700">
    <property type="entry name" value="PAS-assoc_C"/>
</dbReference>
<protein>
    <recommendedName>
        <fullName evidence="10">Sensory/regulatory protein RpfC</fullName>
        <ecNumber evidence="2">2.7.13.3</ecNumber>
    </recommendedName>
</protein>
<dbReference type="InterPro" id="IPR013656">
    <property type="entry name" value="PAS_4"/>
</dbReference>
<keyword evidence="5" id="KW-0547">Nucleotide-binding</keyword>
<feature type="modified residue" description="4-aspartylphosphate" evidence="11">
    <location>
        <position position="759"/>
    </location>
</feature>
<dbReference type="Pfam" id="PF13188">
    <property type="entry name" value="PAS_8"/>
    <property type="match status" value="1"/>
</dbReference>
<dbReference type="OrthoDB" id="9812395at2"/>
<feature type="domain" description="Histidine kinase" evidence="13">
    <location>
        <begin position="458"/>
        <end position="687"/>
    </location>
</feature>
<proteinExistence type="predicted"/>
<dbReference type="Pfam" id="PF00512">
    <property type="entry name" value="HisKA"/>
    <property type="match status" value="1"/>
</dbReference>
<name>I2Q665_9BACT</name>
<evidence type="ECO:0000256" key="3">
    <source>
        <dbReference type="ARBA" id="ARBA00022553"/>
    </source>
</evidence>
<evidence type="ECO:0000259" key="15">
    <source>
        <dbReference type="PROSITE" id="PS50112"/>
    </source>
</evidence>
<feature type="domain" description="PAS" evidence="15">
    <location>
        <begin position="24"/>
        <end position="86"/>
    </location>
</feature>
<feature type="domain" description="PAC" evidence="16">
    <location>
        <begin position="349"/>
        <end position="401"/>
    </location>
</feature>
<dbReference type="SUPFAM" id="SSF55874">
    <property type="entry name" value="ATPase domain of HSP90 chaperone/DNA topoisomerase II/histidine kinase"/>
    <property type="match status" value="1"/>
</dbReference>
<dbReference type="Gene3D" id="1.10.287.130">
    <property type="match status" value="1"/>
</dbReference>
<reference evidence="17" key="1">
    <citation type="submission" date="2011-11" db="EMBL/GenBank/DDBJ databases">
        <title>Improved High-Quality Draft sequence of Desulfovibrio sp. U5L.</title>
        <authorList>
            <consortium name="US DOE Joint Genome Institute"/>
            <person name="Lucas S."/>
            <person name="Han J."/>
            <person name="Lapidus A."/>
            <person name="Cheng J.-F."/>
            <person name="Goodwin L."/>
            <person name="Pitluck S."/>
            <person name="Peters L."/>
            <person name="Ovchinnikova G."/>
            <person name="Held B."/>
            <person name="Detter J.C."/>
            <person name="Han C."/>
            <person name="Tapia R."/>
            <person name="Land M."/>
            <person name="Hauser L."/>
            <person name="Kyrpides N."/>
            <person name="Ivanova N."/>
            <person name="Pagani I."/>
            <person name="Gabster J."/>
            <person name="Walker C."/>
            <person name="Stolyar S."/>
            <person name="Stahl D."/>
            <person name="Arkin A."/>
            <person name="Dehal P."/>
            <person name="Hazen T."/>
            <person name="Woyke T."/>
        </authorList>
    </citation>
    <scope>NUCLEOTIDE SEQUENCE [LARGE SCALE GENOMIC DNA]</scope>
    <source>
        <strain evidence="17">U5L</strain>
    </source>
</reference>
<keyword evidence="12" id="KW-0175">Coiled coil</keyword>
<evidence type="ECO:0000256" key="8">
    <source>
        <dbReference type="ARBA" id="ARBA00023012"/>
    </source>
</evidence>
<dbReference type="eggNOG" id="COG4251">
    <property type="taxonomic scope" value="Bacteria"/>
</dbReference>
<evidence type="ECO:0000256" key="2">
    <source>
        <dbReference type="ARBA" id="ARBA00012438"/>
    </source>
</evidence>
<dbReference type="SMART" id="SM00387">
    <property type="entry name" value="HATPase_c"/>
    <property type="match status" value="1"/>
</dbReference>
<evidence type="ECO:0000256" key="6">
    <source>
        <dbReference type="ARBA" id="ARBA00022777"/>
    </source>
</evidence>
<gene>
    <name evidence="17" type="ORF">DesU5LDRAFT_3650</name>
</gene>
<dbReference type="InterPro" id="IPR001789">
    <property type="entry name" value="Sig_transdc_resp-reg_receiver"/>
</dbReference>
<dbReference type="SUPFAM" id="SSF55785">
    <property type="entry name" value="PYP-like sensor domain (PAS domain)"/>
    <property type="match status" value="3"/>
</dbReference>
<dbReference type="InterPro" id="IPR000014">
    <property type="entry name" value="PAS"/>
</dbReference>
<evidence type="ECO:0000259" key="13">
    <source>
        <dbReference type="PROSITE" id="PS50109"/>
    </source>
</evidence>
<dbReference type="InterPro" id="IPR004358">
    <property type="entry name" value="Sig_transdc_His_kin-like_C"/>
</dbReference>
<dbReference type="PANTHER" id="PTHR45339">
    <property type="entry name" value="HYBRID SIGNAL TRANSDUCTION HISTIDINE KINASE J"/>
    <property type="match status" value="1"/>
</dbReference>
<dbReference type="InterPro" id="IPR036097">
    <property type="entry name" value="HisK_dim/P_sf"/>
</dbReference>
<feature type="coiled-coil region" evidence="12">
    <location>
        <begin position="392"/>
        <end position="451"/>
    </location>
</feature>
<dbReference type="SMART" id="SM00448">
    <property type="entry name" value="REC"/>
    <property type="match status" value="1"/>
</dbReference>
<dbReference type="STRING" id="596152.DesU5LDRAFT_3650"/>
<dbReference type="Gene3D" id="3.30.565.10">
    <property type="entry name" value="Histidine kinase-like ATPase, C-terminal domain"/>
    <property type="match status" value="1"/>
</dbReference>
<dbReference type="CDD" id="cd00130">
    <property type="entry name" value="PAS"/>
    <property type="match status" value="3"/>
</dbReference>
<dbReference type="eggNOG" id="COG5002">
    <property type="taxonomic scope" value="Bacteria"/>
</dbReference>
<dbReference type="Pfam" id="PF08448">
    <property type="entry name" value="PAS_4"/>
    <property type="match status" value="1"/>
</dbReference>
<feature type="domain" description="PAS" evidence="15">
    <location>
        <begin position="144"/>
        <end position="187"/>
    </location>
</feature>
<evidence type="ECO:0000259" key="16">
    <source>
        <dbReference type="PROSITE" id="PS50113"/>
    </source>
</evidence>
<evidence type="ECO:0000256" key="11">
    <source>
        <dbReference type="PROSITE-ProRule" id="PRU00169"/>
    </source>
</evidence>
<dbReference type="Gene3D" id="3.40.50.2300">
    <property type="match status" value="1"/>
</dbReference>
<dbReference type="InterPro" id="IPR001610">
    <property type="entry name" value="PAC"/>
</dbReference>
<evidence type="ECO:0000256" key="7">
    <source>
        <dbReference type="ARBA" id="ARBA00022840"/>
    </source>
</evidence>
<evidence type="ECO:0000256" key="10">
    <source>
        <dbReference type="ARBA" id="ARBA00068150"/>
    </source>
</evidence>
<dbReference type="InterPro" id="IPR011006">
    <property type="entry name" value="CheY-like_superfamily"/>
</dbReference>
<dbReference type="PROSITE" id="PS50110">
    <property type="entry name" value="RESPONSE_REGULATORY"/>
    <property type="match status" value="1"/>
</dbReference>
<dbReference type="InterPro" id="IPR035965">
    <property type="entry name" value="PAS-like_dom_sf"/>
</dbReference>
<dbReference type="Pfam" id="PF08447">
    <property type="entry name" value="PAS_3"/>
    <property type="match status" value="1"/>
</dbReference>
<keyword evidence="8" id="KW-0902">Two-component regulatory system</keyword>
<comment type="catalytic activity">
    <reaction evidence="1">
        <text>ATP + protein L-histidine = ADP + protein N-phospho-L-histidine.</text>
        <dbReference type="EC" id="2.7.13.3"/>
    </reaction>
</comment>
<dbReference type="SMART" id="SM00086">
    <property type="entry name" value="PAC"/>
    <property type="match status" value="3"/>
</dbReference>
<dbReference type="Pfam" id="PF00072">
    <property type="entry name" value="Response_reg"/>
    <property type="match status" value="1"/>
</dbReference>
<dbReference type="CDD" id="cd17546">
    <property type="entry name" value="REC_hyHK_CKI1_RcsC-like"/>
    <property type="match status" value="1"/>
</dbReference>
<dbReference type="InterPro" id="IPR003661">
    <property type="entry name" value="HisK_dim/P_dom"/>
</dbReference>
<dbReference type="GO" id="GO:0000155">
    <property type="term" value="F:phosphorelay sensor kinase activity"/>
    <property type="evidence" value="ECO:0007669"/>
    <property type="project" value="InterPro"/>
</dbReference>
<keyword evidence="7" id="KW-0067">ATP-binding</keyword>
<keyword evidence="4" id="KW-0808">Transferase</keyword>
<dbReference type="FunFam" id="3.30.565.10:FF:000010">
    <property type="entry name" value="Sensor histidine kinase RcsC"/>
    <property type="match status" value="1"/>
</dbReference>
<dbReference type="SMART" id="SM00388">
    <property type="entry name" value="HisKA"/>
    <property type="match status" value="1"/>
</dbReference>
<sequence>MRNPTAPPDQTPADDGTLCAALWETAGDIVVVLTPDGRLSAISDRGLAFLGRTREEVLGRDWFELAVPPEEHDRGRAVLAGIVAGRLPARGRSDAWDIVTATGRRRLGWSHALLAASDGGPQSVLGCGHDITDRLQSEEALRESDAEYRSIFNAASDAIFIQDVGTGVFLEANDRAVDLFGHSLEEFRCLAPPDLSAGAPPYSADEIRAKLRLAGDGRPQLFDWLARDKGGRLFWTEISLRTATYKGQPRIIAVVRDVTERRMAERALRESEKKFRQLAEAIGEVFWLTSTDWKRTFYISPAYERLWGRTTKSLYEAPMSWLESVHPDDRDAVLTYLTSLAGKPVVPGVFPEYRLLRPDGTVRWIQARHFPVADDTGAVYRIAGIVEDITDRVQARKELEGVNERLEDMVRDRTRTLNRMNEELIREVAERREAEAAMAVAKEAAEAASQAKSEFLANMSHEIRTPMNGILGMAQILGGTSLDPAQQGFLKDIEDSATSLLTLINNILDFSKIEADRLELARDPFGLRGVLASVEAALGVLARENGLELHVDVAPDVPDLLLGDVDRLRQVLVNLVGNAIKFTRRGGVVIGVQCVETCLPPESAGPDATQELVFSVSDTGIGIRPEDAGRIFEAFTQGDGSYTRRFGGTGLGLAITRRLVGLMGGQIDLESEPGQGSVFTFTAVFGLEAFPPELPSDPRRDPLPALPPLRILLAEDNRVNRDITEKLLLRRGHAVTAAADGREALDAVLRQPFDCILMDIQMPGMGGLEATRAIRALADPERAGVFIAAVTAHAMPGDRERFLASGLDDYLSKPLLQTELDRVLAAAAVRRA</sequence>
<dbReference type="PANTHER" id="PTHR45339:SF5">
    <property type="entry name" value="HISTIDINE KINASE"/>
    <property type="match status" value="1"/>
</dbReference>
<dbReference type="Pfam" id="PF02518">
    <property type="entry name" value="HATPase_c"/>
    <property type="match status" value="1"/>
</dbReference>
<dbReference type="FunFam" id="1.10.287.130:FF:000002">
    <property type="entry name" value="Two-component osmosensing histidine kinase"/>
    <property type="match status" value="1"/>
</dbReference>
<keyword evidence="6" id="KW-0418">Kinase</keyword>
<evidence type="ECO:0000256" key="9">
    <source>
        <dbReference type="ARBA" id="ARBA00064003"/>
    </source>
</evidence>
<feature type="domain" description="Response regulatory" evidence="14">
    <location>
        <begin position="710"/>
        <end position="828"/>
    </location>
</feature>
<dbReference type="SUPFAM" id="SSF52172">
    <property type="entry name" value="CheY-like"/>
    <property type="match status" value="1"/>
</dbReference>
<evidence type="ECO:0000256" key="5">
    <source>
        <dbReference type="ARBA" id="ARBA00022741"/>
    </source>
</evidence>
<dbReference type="HOGENOM" id="CLU_000445_114_15_7"/>
<accession>I2Q665</accession>
<evidence type="ECO:0000256" key="1">
    <source>
        <dbReference type="ARBA" id="ARBA00000085"/>
    </source>
</evidence>
<dbReference type="PROSITE" id="PS50113">
    <property type="entry name" value="PAC"/>
    <property type="match status" value="2"/>
</dbReference>
<dbReference type="InterPro" id="IPR013655">
    <property type="entry name" value="PAS_fold_3"/>
</dbReference>
<dbReference type="InterPro" id="IPR005467">
    <property type="entry name" value="His_kinase_dom"/>
</dbReference>
<evidence type="ECO:0000259" key="14">
    <source>
        <dbReference type="PROSITE" id="PS50110"/>
    </source>
</evidence>
<evidence type="ECO:0000256" key="12">
    <source>
        <dbReference type="SAM" id="Coils"/>
    </source>
</evidence>
<keyword evidence="3 11" id="KW-0597">Phosphoprotein</keyword>
<dbReference type="EC" id="2.7.13.3" evidence="2"/>
<dbReference type="EMBL" id="JH600068">
    <property type="protein sequence ID" value="EIG55271.1"/>
    <property type="molecule type" value="Genomic_DNA"/>
</dbReference>
<evidence type="ECO:0000256" key="4">
    <source>
        <dbReference type="ARBA" id="ARBA00022679"/>
    </source>
</evidence>
<dbReference type="Gene3D" id="3.30.450.20">
    <property type="entry name" value="PAS domain"/>
    <property type="match status" value="3"/>
</dbReference>
<dbReference type="PROSITE" id="PS50112">
    <property type="entry name" value="PAS"/>
    <property type="match status" value="3"/>
</dbReference>
<dbReference type="CDD" id="cd00082">
    <property type="entry name" value="HisKA"/>
    <property type="match status" value="1"/>
</dbReference>
<feature type="domain" description="PAS" evidence="15">
    <location>
        <begin position="271"/>
        <end position="344"/>
    </location>
</feature>
<feature type="domain" description="PAC" evidence="16">
    <location>
        <begin position="220"/>
        <end position="270"/>
    </location>
</feature>
<dbReference type="NCBIfam" id="TIGR00229">
    <property type="entry name" value="sensory_box"/>
    <property type="match status" value="3"/>
</dbReference>
<dbReference type="SUPFAM" id="SSF47384">
    <property type="entry name" value="Homodimeric domain of signal transducing histidine kinase"/>
    <property type="match status" value="1"/>
</dbReference>